<name>A0A803MR15_CHEQI</name>
<reference evidence="7" key="2">
    <citation type="submission" date="2021-03" db="UniProtKB">
        <authorList>
            <consortium name="EnsemblPlants"/>
        </authorList>
    </citation>
    <scope>IDENTIFICATION</scope>
</reference>
<dbReference type="GO" id="GO:0019752">
    <property type="term" value="P:carboxylic acid metabolic process"/>
    <property type="evidence" value="ECO:0007669"/>
    <property type="project" value="InterPro"/>
</dbReference>
<dbReference type="GO" id="GO:0016831">
    <property type="term" value="F:carboxy-lyase activity"/>
    <property type="evidence" value="ECO:0007669"/>
    <property type="project" value="UniProtKB-KW"/>
</dbReference>
<evidence type="ECO:0000256" key="6">
    <source>
        <dbReference type="SAM" id="MobiDB-lite"/>
    </source>
</evidence>
<dbReference type="PRINTS" id="PR00800">
    <property type="entry name" value="YHDCRBOXLASE"/>
</dbReference>
<evidence type="ECO:0000256" key="5">
    <source>
        <dbReference type="RuleBase" id="RU000382"/>
    </source>
</evidence>
<evidence type="ECO:0000256" key="1">
    <source>
        <dbReference type="ARBA" id="ARBA00001933"/>
    </source>
</evidence>
<keyword evidence="4 5" id="KW-0456">Lyase</keyword>
<dbReference type="EnsemblPlants" id="AUR62033716-RA">
    <property type="protein sequence ID" value="AUR62033716-RA:cds"/>
    <property type="gene ID" value="AUR62033716"/>
</dbReference>
<dbReference type="AlphaFoldDB" id="A0A803MR15"/>
<dbReference type="GO" id="GO:0005737">
    <property type="term" value="C:cytoplasm"/>
    <property type="evidence" value="ECO:0007669"/>
    <property type="project" value="TreeGrafter"/>
</dbReference>
<keyword evidence="2" id="KW-0210">Decarboxylase</keyword>
<keyword evidence="8" id="KW-1185">Reference proteome</keyword>
<dbReference type="Gramene" id="AUR62033716-RA">
    <property type="protein sequence ID" value="AUR62033716-RA:cds"/>
    <property type="gene ID" value="AUR62033716"/>
</dbReference>
<feature type="region of interest" description="Disordered" evidence="6">
    <location>
        <begin position="422"/>
        <end position="441"/>
    </location>
</feature>
<dbReference type="GO" id="GO:0030170">
    <property type="term" value="F:pyridoxal phosphate binding"/>
    <property type="evidence" value="ECO:0007669"/>
    <property type="project" value="InterPro"/>
</dbReference>
<dbReference type="GO" id="GO:0006520">
    <property type="term" value="P:amino acid metabolic process"/>
    <property type="evidence" value="ECO:0007669"/>
    <property type="project" value="InterPro"/>
</dbReference>
<organism evidence="7 8">
    <name type="scientific">Chenopodium quinoa</name>
    <name type="common">Quinoa</name>
    <dbReference type="NCBI Taxonomy" id="63459"/>
    <lineage>
        <taxon>Eukaryota</taxon>
        <taxon>Viridiplantae</taxon>
        <taxon>Streptophyta</taxon>
        <taxon>Embryophyta</taxon>
        <taxon>Tracheophyta</taxon>
        <taxon>Spermatophyta</taxon>
        <taxon>Magnoliopsida</taxon>
        <taxon>eudicotyledons</taxon>
        <taxon>Gunneridae</taxon>
        <taxon>Pentapetalae</taxon>
        <taxon>Caryophyllales</taxon>
        <taxon>Chenopodiaceae</taxon>
        <taxon>Chenopodioideae</taxon>
        <taxon>Atripliceae</taxon>
        <taxon>Chenopodium</taxon>
    </lineage>
</organism>
<keyword evidence="3 5" id="KW-0663">Pyridoxal phosphate</keyword>
<evidence type="ECO:0000256" key="3">
    <source>
        <dbReference type="ARBA" id="ARBA00022898"/>
    </source>
</evidence>
<dbReference type="PANTHER" id="PTHR11999:SF96">
    <property type="entry name" value="TYROSINE DECARBOXYLASE"/>
    <property type="match status" value="1"/>
</dbReference>
<evidence type="ECO:0000313" key="8">
    <source>
        <dbReference type="Proteomes" id="UP000596660"/>
    </source>
</evidence>
<dbReference type="InterPro" id="IPR002129">
    <property type="entry name" value="PyrdxlP-dep_de-COase"/>
</dbReference>
<feature type="region of interest" description="Disordered" evidence="6">
    <location>
        <begin position="269"/>
        <end position="340"/>
    </location>
</feature>
<evidence type="ECO:0000256" key="2">
    <source>
        <dbReference type="ARBA" id="ARBA00022793"/>
    </source>
</evidence>
<proteinExistence type="inferred from homology"/>
<evidence type="ECO:0000313" key="7">
    <source>
        <dbReference type="EnsemblPlants" id="AUR62033716-RA:cds"/>
    </source>
</evidence>
<feature type="compositionally biased region" description="Low complexity" evidence="6">
    <location>
        <begin position="287"/>
        <end position="314"/>
    </location>
</feature>
<reference evidence="7" key="1">
    <citation type="journal article" date="2017" name="Nature">
        <title>The genome of Chenopodium quinoa.</title>
        <authorList>
            <person name="Jarvis D.E."/>
            <person name="Ho Y.S."/>
            <person name="Lightfoot D.J."/>
            <person name="Schmoeckel S.M."/>
            <person name="Li B."/>
            <person name="Borm T.J.A."/>
            <person name="Ohyanagi H."/>
            <person name="Mineta K."/>
            <person name="Michell C.T."/>
            <person name="Saber N."/>
            <person name="Kharbatia N.M."/>
            <person name="Rupper R.R."/>
            <person name="Sharp A.R."/>
            <person name="Dally N."/>
            <person name="Boughton B.A."/>
            <person name="Woo Y.H."/>
            <person name="Gao G."/>
            <person name="Schijlen E.G.W.M."/>
            <person name="Guo X."/>
            <person name="Momin A.A."/>
            <person name="Negrao S."/>
            <person name="Al-Babili S."/>
            <person name="Gehring C."/>
            <person name="Roessner U."/>
            <person name="Jung C."/>
            <person name="Murphy K."/>
            <person name="Arold S.T."/>
            <person name="Gojobori T."/>
            <person name="van der Linden C.G."/>
            <person name="van Loo E.N."/>
            <person name="Jellen E.N."/>
            <person name="Maughan P.J."/>
            <person name="Tester M."/>
        </authorList>
    </citation>
    <scope>NUCLEOTIDE SEQUENCE [LARGE SCALE GENOMIC DNA]</scope>
    <source>
        <strain evidence="7">cv. PI 614886</strain>
    </source>
</reference>
<dbReference type="Gene3D" id="1.20.1340.10">
    <property type="entry name" value="dopa decarboxylase, N-terminal domain"/>
    <property type="match status" value="1"/>
</dbReference>
<evidence type="ECO:0000256" key="4">
    <source>
        <dbReference type="ARBA" id="ARBA00023239"/>
    </source>
</evidence>
<comment type="cofactor">
    <cofactor evidence="1 5">
        <name>pyridoxal 5'-phosphate</name>
        <dbReference type="ChEBI" id="CHEBI:597326"/>
    </cofactor>
</comment>
<dbReference type="InterPro" id="IPR015424">
    <property type="entry name" value="PyrdxlP-dep_Trfase"/>
</dbReference>
<dbReference type="Pfam" id="PF00282">
    <property type="entry name" value="Pyridoxal_deC"/>
    <property type="match status" value="1"/>
</dbReference>
<comment type="similarity">
    <text evidence="5">Belongs to the group II decarboxylase family.</text>
</comment>
<feature type="compositionally biased region" description="Polar residues" evidence="6">
    <location>
        <begin position="271"/>
        <end position="286"/>
    </location>
</feature>
<dbReference type="Proteomes" id="UP000596660">
    <property type="component" value="Unplaced"/>
</dbReference>
<dbReference type="SUPFAM" id="SSF53383">
    <property type="entry name" value="PLP-dependent transferases"/>
    <property type="match status" value="1"/>
</dbReference>
<dbReference type="InterPro" id="IPR015421">
    <property type="entry name" value="PyrdxlP-dep_Trfase_major"/>
</dbReference>
<protein>
    <submittedName>
        <fullName evidence="7">Uncharacterized protein</fullName>
    </submittedName>
</protein>
<dbReference type="InterPro" id="IPR010977">
    <property type="entry name" value="Aromatic_deC"/>
</dbReference>
<sequence length="441" mass="49862">MNFHPISEILQNEASKAINYIARYYENVHDYPVRSQVEPGYLRDLIPENAPTLPESLEKILEDVDYKIMPGLTHWLSPNFFAYFPASASNAALVGEILCSGLNVVGFNWISSPAATELESIVMDWIGKLLNLPQVFLFSGGGGGVMHVSKTPYDYPKDVDKYYISVVAKVWDARKVSHSKDLFFFYCTSLEDRDNLLSMDFASYKGAFNSFKEWHMETDVNKLDVSEASVWVRVEGLPTEECQHQATRRVLERVGRIISLLRTHTLPFKSPQPSFEGSNQVQHSQLSSRESSPDSSSSSSSSSNDSNNPSPSNRAPKRLERTDQVQGSMSQYEDHRSGKRTRVDLGANILVRETQALLTSCREQGKVINMFSLRGRRGLPNLPPVIIPSLQVGKNREEVIKEIMVPFDRNQKKRKYTTAWCTRTSPPTTTESKKQRRKLGD</sequence>
<dbReference type="PANTHER" id="PTHR11999">
    <property type="entry name" value="GROUP II PYRIDOXAL-5-PHOSPHATE DECARBOXYLASE"/>
    <property type="match status" value="1"/>
</dbReference>
<accession>A0A803MR15</accession>
<dbReference type="Gene3D" id="3.40.640.10">
    <property type="entry name" value="Type I PLP-dependent aspartate aminotransferase-like (Major domain)"/>
    <property type="match status" value="1"/>
</dbReference>